<protein>
    <submittedName>
        <fullName evidence="1">Uncharacterized protein</fullName>
    </submittedName>
</protein>
<evidence type="ECO:0000313" key="1">
    <source>
        <dbReference type="EMBL" id="MBX54312.1"/>
    </source>
</evidence>
<organism evidence="1">
    <name type="scientific">Rhizophora mucronata</name>
    <name type="common">Asiatic mangrove</name>
    <dbReference type="NCBI Taxonomy" id="61149"/>
    <lineage>
        <taxon>Eukaryota</taxon>
        <taxon>Viridiplantae</taxon>
        <taxon>Streptophyta</taxon>
        <taxon>Embryophyta</taxon>
        <taxon>Tracheophyta</taxon>
        <taxon>Spermatophyta</taxon>
        <taxon>Magnoliopsida</taxon>
        <taxon>eudicotyledons</taxon>
        <taxon>Gunneridae</taxon>
        <taxon>Pentapetalae</taxon>
        <taxon>rosids</taxon>
        <taxon>fabids</taxon>
        <taxon>Malpighiales</taxon>
        <taxon>Rhizophoraceae</taxon>
        <taxon>Rhizophora</taxon>
    </lineage>
</organism>
<name>A0A2P2PI00_RHIMU</name>
<sequence>MQVFVITSLMGQNLHHKLCFYNSFLSTWN</sequence>
<proteinExistence type="predicted"/>
<dbReference type="EMBL" id="GGEC01073828">
    <property type="protein sequence ID" value="MBX54312.1"/>
    <property type="molecule type" value="Transcribed_RNA"/>
</dbReference>
<reference evidence="1" key="1">
    <citation type="submission" date="2018-02" db="EMBL/GenBank/DDBJ databases">
        <title>Rhizophora mucronata_Transcriptome.</title>
        <authorList>
            <person name="Meera S.P."/>
            <person name="Sreeshan A."/>
            <person name="Augustine A."/>
        </authorList>
    </citation>
    <scope>NUCLEOTIDE SEQUENCE</scope>
    <source>
        <tissue evidence="1">Leaf</tissue>
    </source>
</reference>
<dbReference type="AlphaFoldDB" id="A0A2P2PI00"/>
<accession>A0A2P2PI00</accession>